<reference evidence="10 11" key="1">
    <citation type="submission" date="2019-09" db="EMBL/GenBank/DDBJ databases">
        <title>Bird 10,000 Genomes (B10K) Project - Family phase.</title>
        <authorList>
            <person name="Zhang G."/>
        </authorList>
    </citation>
    <scope>NUCLEOTIDE SEQUENCE [LARGE SCALE GENOMIC DNA]</scope>
    <source>
        <strain evidence="10">B10K-DU-011-36</strain>
        <tissue evidence="10">Muscle</tissue>
    </source>
</reference>
<evidence type="ECO:0000256" key="2">
    <source>
        <dbReference type="ARBA" id="ARBA00022448"/>
    </source>
</evidence>
<dbReference type="EMBL" id="VXAL01020581">
    <property type="protein sequence ID" value="NXK56910.1"/>
    <property type="molecule type" value="Genomic_DNA"/>
</dbReference>
<dbReference type="Pfam" id="PF02888">
    <property type="entry name" value="CaMBD"/>
    <property type="match status" value="1"/>
</dbReference>
<dbReference type="SUPFAM" id="SSF81324">
    <property type="entry name" value="Voltage-gated potassium channels"/>
    <property type="match status" value="1"/>
</dbReference>
<gene>
    <name evidence="10" type="primary">Kcnn2_1</name>
    <name evidence="10" type="ORF">CHATOR_R12198</name>
</gene>
<evidence type="ECO:0000256" key="8">
    <source>
        <dbReference type="ARBA" id="ARBA00023303"/>
    </source>
</evidence>
<dbReference type="InterPro" id="IPR004178">
    <property type="entry name" value="CaM-bd_dom"/>
</dbReference>
<evidence type="ECO:0000256" key="1">
    <source>
        <dbReference type="ARBA" id="ARBA00004141"/>
    </source>
</evidence>
<dbReference type="InterPro" id="IPR015449">
    <property type="entry name" value="K_chnl_Ca-activ_SK"/>
</dbReference>
<keyword evidence="5" id="KW-1133">Transmembrane helix</keyword>
<organism evidence="10 11">
    <name type="scientific">Chauna torquata</name>
    <name type="common">Southern screamer</name>
    <dbReference type="NCBI Taxonomy" id="30388"/>
    <lineage>
        <taxon>Eukaryota</taxon>
        <taxon>Metazoa</taxon>
        <taxon>Chordata</taxon>
        <taxon>Craniata</taxon>
        <taxon>Vertebrata</taxon>
        <taxon>Euteleostomi</taxon>
        <taxon>Archelosauria</taxon>
        <taxon>Archosauria</taxon>
        <taxon>Dinosauria</taxon>
        <taxon>Saurischia</taxon>
        <taxon>Theropoda</taxon>
        <taxon>Coelurosauria</taxon>
        <taxon>Aves</taxon>
        <taxon>Neognathae</taxon>
        <taxon>Galloanserae</taxon>
        <taxon>Anseriformes</taxon>
        <taxon>Anhimidae</taxon>
        <taxon>Chauna</taxon>
    </lineage>
</organism>
<dbReference type="PANTHER" id="PTHR10153">
    <property type="entry name" value="SMALL CONDUCTANCE CALCIUM-ACTIVATED POTASSIUM CHANNEL"/>
    <property type="match status" value="1"/>
</dbReference>
<evidence type="ECO:0000256" key="3">
    <source>
        <dbReference type="ARBA" id="ARBA00022692"/>
    </source>
</evidence>
<dbReference type="GO" id="GO:0005516">
    <property type="term" value="F:calmodulin binding"/>
    <property type="evidence" value="ECO:0007669"/>
    <property type="project" value="UniProtKB-KW"/>
</dbReference>
<keyword evidence="7" id="KW-0472">Membrane</keyword>
<feature type="non-terminal residue" evidence="10">
    <location>
        <position position="160"/>
    </location>
</feature>
<keyword evidence="11" id="KW-1185">Reference proteome</keyword>
<keyword evidence="4" id="KW-0112">Calmodulin-binding</keyword>
<keyword evidence="2" id="KW-0813">Transport</keyword>
<accession>A0A7L0KKT7</accession>
<dbReference type="Gene3D" id="1.10.287.70">
    <property type="match status" value="2"/>
</dbReference>
<evidence type="ECO:0000256" key="4">
    <source>
        <dbReference type="ARBA" id="ARBA00022860"/>
    </source>
</evidence>
<dbReference type="SUPFAM" id="SSF81327">
    <property type="entry name" value="Small-conductance potassium channel"/>
    <property type="match status" value="1"/>
</dbReference>
<evidence type="ECO:0000256" key="6">
    <source>
        <dbReference type="ARBA" id="ARBA00023065"/>
    </source>
</evidence>
<dbReference type="InterPro" id="IPR036122">
    <property type="entry name" value="CaM-bd_dom_sf"/>
</dbReference>
<keyword evidence="3" id="KW-0812">Transmembrane</keyword>
<protein>
    <submittedName>
        <fullName evidence="10">KCNN2 protein</fullName>
    </submittedName>
</protein>
<keyword evidence="8" id="KW-0407">Ion channel</keyword>
<evidence type="ECO:0000313" key="11">
    <source>
        <dbReference type="Proteomes" id="UP000537522"/>
    </source>
</evidence>
<evidence type="ECO:0000256" key="7">
    <source>
        <dbReference type="ARBA" id="ARBA00023136"/>
    </source>
</evidence>
<dbReference type="SMART" id="SM01053">
    <property type="entry name" value="CaMBD"/>
    <property type="match status" value="1"/>
</dbReference>
<proteinExistence type="predicted"/>
<evidence type="ECO:0000313" key="10">
    <source>
        <dbReference type="EMBL" id="NXK56910.1"/>
    </source>
</evidence>
<dbReference type="AlphaFoldDB" id="A0A7L0KKT7"/>
<keyword evidence="6" id="KW-0406">Ion transport</keyword>
<dbReference type="FunFam" id="1.10.287.70:FF:000175">
    <property type="entry name" value="small conductance calcium-activated potassium channel protein 1"/>
    <property type="match status" value="1"/>
</dbReference>
<evidence type="ECO:0000259" key="9">
    <source>
        <dbReference type="SMART" id="SM01053"/>
    </source>
</evidence>
<dbReference type="InterPro" id="IPR013099">
    <property type="entry name" value="K_chnl_dom"/>
</dbReference>
<sequence>LRLAPGRYHDKQEVTSNFLGAMWLISITFLSIGYGDMVPHTYCGKGVCLLTGIMVSTLGAGGGCEHRLCRCPHPCAACPQGAGCTALVVAVVARKLELTKAEKHVHNFMMDTQLTKRVKNAAANVLRETWLIYKHTKLVKKIDHARVRKHQRKFLQAIHQ</sequence>
<dbReference type="GO" id="GO:0016020">
    <property type="term" value="C:membrane"/>
    <property type="evidence" value="ECO:0007669"/>
    <property type="project" value="UniProtKB-SubCell"/>
</dbReference>
<dbReference type="Pfam" id="PF07885">
    <property type="entry name" value="Ion_trans_2"/>
    <property type="match status" value="1"/>
</dbReference>
<name>A0A7L0KKT7_CHATO</name>
<dbReference type="GO" id="GO:0016286">
    <property type="term" value="F:small conductance calcium-activated potassium channel activity"/>
    <property type="evidence" value="ECO:0007669"/>
    <property type="project" value="InterPro"/>
</dbReference>
<comment type="caution">
    <text evidence="10">The sequence shown here is derived from an EMBL/GenBank/DDBJ whole genome shotgun (WGS) entry which is preliminary data.</text>
</comment>
<comment type="subcellular location">
    <subcellularLocation>
        <location evidence="1">Membrane</location>
        <topology evidence="1">Multi-pass membrane protein</topology>
    </subcellularLocation>
</comment>
<feature type="non-terminal residue" evidence="10">
    <location>
        <position position="1"/>
    </location>
</feature>
<dbReference type="Proteomes" id="UP000537522">
    <property type="component" value="Unassembled WGS sequence"/>
</dbReference>
<evidence type="ECO:0000256" key="5">
    <source>
        <dbReference type="ARBA" id="ARBA00022989"/>
    </source>
</evidence>
<feature type="domain" description="Calmodulin-binding" evidence="9">
    <location>
        <begin position="111"/>
        <end position="160"/>
    </location>
</feature>